<accession>A0A6C0AU01</accession>
<evidence type="ECO:0000313" key="1">
    <source>
        <dbReference type="EMBL" id="QHS82771.1"/>
    </source>
</evidence>
<reference evidence="1" key="1">
    <citation type="journal article" date="2020" name="Nature">
        <title>Giant virus diversity and host interactions through global metagenomics.</title>
        <authorList>
            <person name="Schulz F."/>
            <person name="Roux S."/>
            <person name="Paez-Espino D."/>
            <person name="Jungbluth S."/>
            <person name="Walsh D.A."/>
            <person name="Denef V.J."/>
            <person name="McMahon K.D."/>
            <person name="Konstantinidis K.T."/>
            <person name="Eloe-Fadrosh E.A."/>
            <person name="Kyrpides N.C."/>
            <person name="Woyke T."/>
        </authorList>
    </citation>
    <scope>NUCLEOTIDE SEQUENCE</scope>
    <source>
        <strain evidence="1">GVMAG-S-1101171-111</strain>
    </source>
</reference>
<protein>
    <submittedName>
        <fullName evidence="1">Uncharacterized protein</fullName>
    </submittedName>
</protein>
<organism evidence="1">
    <name type="scientific">viral metagenome</name>
    <dbReference type="NCBI Taxonomy" id="1070528"/>
    <lineage>
        <taxon>unclassified sequences</taxon>
        <taxon>metagenomes</taxon>
        <taxon>organismal metagenomes</taxon>
    </lineage>
</organism>
<proteinExistence type="predicted"/>
<dbReference type="AlphaFoldDB" id="A0A6C0AU01"/>
<name>A0A6C0AU01_9ZZZZ</name>
<sequence length="467" mass="51375">MTKITSDINDVPIVAWKGQTFAQITSSIQKNGDIMKSKQLDNKLFFIPPPMKIYRREIASQYDNSHCNVRTSLSIDELNRPGGSIIYATSKTGSGVRKGLANTENINLTVNSSQRPGSCSSCSTVGVNDAQNARRRVRSSGNVKRAFNPANNKSKYYTDNKQYLISRNKTFQQNQYYYIRQGNSSAKPGDSLSVSNIYSPNGEVLCPKYYLVNDVSFQYQWINGTSYQVDVSGGSYYDAAGINNVLQTTMINNGHFYKNTNSGVKSTLLNFSYNTFYNKIELQAYVASSSIFPSSSYSRGPGVNDTPAKQAAWSTPSNATVPCIVFNKSNFASLMGFVISTSYPTISVSTTSSNYTSNQDILSPNSPLIGPTYSSVHYKPNNPQFAQQGAVSASSLITRKKYDSITNSSILYRGAYGLQVANALAYGVSENGYTIKDKIGYPNKITPTVTTTGLYRKCDLTKFSHKI</sequence>
<dbReference type="EMBL" id="MN740805">
    <property type="protein sequence ID" value="QHS82771.1"/>
    <property type="molecule type" value="Genomic_DNA"/>
</dbReference>